<gene>
    <name evidence="3" type="ORF">HanXRQr2_Chr10g0465021</name>
</gene>
<evidence type="ECO:0000313" key="4">
    <source>
        <dbReference type="Proteomes" id="UP000215914"/>
    </source>
</evidence>
<dbReference type="Proteomes" id="UP000215914">
    <property type="component" value="Unassembled WGS sequence"/>
</dbReference>
<dbReference type="Gramene" id="mRNA:HanXRQr2_Chr10g0465021">
    <property type="protein sequence ID" value="mRNA:HanXRQr2_Chr10g0465021"/>
    <property type="gene ID" value="HanXRQr2_Chr10g0465021"/>
</dbReference>
<accession>A0A9K3I1H2</accession>
<feature type="compositionally biased region" description="Polar residues" evidence="1">
    <location>
        <begin position="184"/>
        <end position="194"/>
    </location>
</feature>
<evidence type="ECO:0000256" key="1">
    <source>
        <dbReference type="SAM" id="MobiDB-lite"/>
    </source>
</evidence>
<protein>
    <submittedName>
        <fullName evidence="3">Uncharacterized protein</fullName>
    </submittedName>
</protein>
<name>A0A9K3I1H2_HELAN</name>
<keyword evidence="4" id="KW-1185">Reference proteome</keyword>
<keyword evidence="2" id="KW-0472">Membrane</keyword>
<proteinExistence type="predicted"/>
<dbReference type="EMBL" id="MNCJ02000325">
    <property type="protein sequence ID" value="KAF5788533.1"/>
    <property type="molecule type" value="Genomic_DNA"/>
</dbReference>
<keyword evidence="2" id="KW-0812">Transmembrane</keyword>
<dbReference type="AlphaFoldDB" id="A0A9K3I1H2"/>
<keyword evidence="2" id="KW-1133">Transmembrane helix</keyword>
<reference evidence="3" key="1">
    <citation type="journal article" date="2017" name="Nature">
        <title>The sunflower genome provides insights into oil metabolism, flowering and Asterid evolution.</title>
        <authorList>
            <person name="Badouin H."/>
            <person name="Gouzy J."/>
            <person name="Grassa C.J."/>
            <person name="Murat F."/>
            <person name="Staton S.E."/>
            <person name="Cottret L."/>
            <person name="Lelandais-Briere C."/>
            <person name="Owens G.L."/>
            <person name="Carrere S."/>
            <person name="Mayjonade B."/>
            <person name="Legrand L."/>
            <person name="Gill N."/>
            <person name="Kane N.C."/>
            <person name="Bowers J.E."/>
            <person name="Hubner S."/>
            <person name="Bellec A."/>
            <person name="Berard A."/>
            <person name="Berges H."/>
            <person name="Blanchet N."/>
            <person name="Boniface M.C."/>
            <person name="Brunel D."/>
            <person name="Catrice O."/>
            <person name="Chaidir N."/>
            <person name="Claudel C."/>
            <person name="Donnadieu C."/>
            <person name="Faraut T."/>
            <person name="Fievet G."/>
            <person name="Helmstetter N."/>
            <person name="King M."/>
            <person name="Knapp S.J."/>
            <person name="Lai Z."/>
            <person name="Le Paslier M.C."/>
            <person name="Lippi Y."/>
            <person name="Lorenzon L."/>
            <person name="Mandel J.R."/>
            <person name="Marage G."/>
            <person name="Marchand G."/>
            <person name="Marquand E."/>
            <person name="Bret-Mestries E."/>
            <person name="Morien E."/>
            <person name="Nambeesan S."/>
            <person name="Nguyen T."/>
            <person name="Pegot-Espagnet P."/>
            <person name="Pouilly N."/>
            <person name="Raftis F."/>
            <person name="Sallet E."/>
            <person name="Schiex T."/>
            <person name="Thomas J."/>
            <person name="Vandecasteele C."/>
            <person name="Vares D."/>
            <person name="Vear F."/>
            <person name="Vautrin S."/>
            <person name="Crespi M."/>
            <person name="Mangin B."/>
            <person name="Burke J.M."/>
            <person name="Salse J."/>
            <person name="Munos S."/>
            <person name="Vincourt P."/>
            <person name="Rieseberg L.H."/>
            <person name="Langlade N.B."/>
        </authorList>
    </citation>
    <scope>NUCLEOTIDE SEQUENCE</scope>
    <source>
        <tissue evidence="3">Leaves</tissue>
    </source>
</reference>
<evidence type="ECO:0000313" key="3">
    <source>
        <dbReference type="EMBL" id="KAF5788533.1"/>
    </source>
</evidence>
<reference evidence="3" key="2">
    <citation type="submission" date="2020-06" db="EMBL/GenBank/DDBJ databases">
        <title>Helianthus annuus Genome sequencing and assembly Release 2.</title>
        <authorList>
            <person name="Gouzy J."/>
            <person name="Langlade N."/>
            <person name="Munos S."/>
        </authorList>
    </citation>
    <scope>NUCLEOTIDE SEQUENCE</scope>
    <source>
        <tissue evidence="3">Leaves</tissue>
    </source>
</reference>
<comment type="caution">
    <text evidence="3">The sequence shown here is derived from an EMBL/GenBank/DDBJ whole genome shotgun (WGS) entry which is preliminary data.</text>
</comment>
<feature type="transmembrane region" description="Helical" evidence="2">
    <location>
        <begin position="9"/>
        <end position="29"/>
    </location>
</feature>
<organism evidence="3 4">
    <name type="scientific">Helianthus annuus</name>
    <name type="common">Common sunflower</name>
    <dbReference type="NCBI Taxonomy" id="4232"/>
    <lineage>
        <taxon>Eukaryota</taxon>
        <taxon>Viridiplantae</taxon>
        <taxon>Streptophyta</taxon>
        <taxon>Embryophyta</taxon>
        <taxon>Tracheophyta</taxon>
        <taxon>Spermatophyta</taxon>
        <taxon>Magnoliopsida</taxon>
        <taxon>eudicotyledons</taxon>
        <taxon>Gunneridae</taxon>
        <taxon>Pentapetalae</taxon>
        <taxon>asterids</taxon>
        <taxon>campanulids</taxon>
        <taxon>Asterales</taxon>
        <taxon>Asteraceae</taxon>
        <taxon>Asteroideae</taxon>
        <taxon>Heliantheae alliance</taxon>
        <taxon>Heliantheae</taxon>
        <taxon>Helianthus</taxon>
    </lineage>
</organism>
<sequence>MKVCVRGSFFFYKIPWLFLFYLPFIVGIGDLGNFRYMDSADSGGSDTTDPRRVVSDDLESSEHEVYTSDFTSTDEDDFQPFALPDGVDELPVGPIAGDLPLALIPAPMPLAAFPAYDLPIDDEEDDIDMFEEEPFEEDAQGEALPAADPLLIADAPAAESPAHSPVADSFESVASVPTHAHSAQHLSHGSDSDQAFSVAPIPSFTFDHEDVEDSDPMFPPGFDPDRDLEFVPMDQFMEDPVDPVDPVDPIDPDFDFDMAFDDPELAIAPEQAAALDPLPEHDPVHADIPLEPVDADPPVDVPVIEGDHVAVDPIVPLPVGDIPVDPVIDPVDPDIAPVDPVIAPIDPLPIEPEHALFAEHMDPPDEEAQHGWIPADEDVPPFPPHHTGAHHADFSFQIPPFVPPARPGEGSSAHPFGHVPVTMPFMPQISSIPSSVAPVHVAPFDLASTPLLWSTPSAMPPTDPYHPFHLGHTIEDLLMSFVHQHESHSQRLQELERAQLPPCPCHGQTSSPFQPYRSLPPDYAARLLTLEQQIASIMRTQQAMEADWLQLRRLFYTHFPPPPPPSA</sequence>
<evidence type="ECO:0000256" key="2">
    <source>
        <dbReference type="SAM" id="Phobius"/>
    </source>
</evidence>
<feature type="region of interest" description="Disordered" evidence="1">
    <location>
        <begin position="158"/>
        <end position="194"/>
    </location>
</feature>